<dbReference type="STRING" id="660122.C7ZFK9"/>
<dbReference type="OrthoDB" id="5979581at2759"/>
<dbReference type="PROSITE" id="PS50011">
    <property type="entry name" value="PROTEIN_KINASE_DOM"/>
    <property type="match status" value="1"/>
</dbReference>
<feature type="binding site" evidence="9">
    <location>
        <position position="102"/>
    </location>
    <ligand>
        <name>ATP</name>
        <dbReference type="ChEBI" id="CHEBI:30616"/>
    </ligand>
</feature>
<reference evidence="11 12" key="1">
    <citation type="journal article" date="2009" name="PLoS Genet.">
        <title>The genome of Nectria haematococca: contribution of supernumerary chromosomes to gene expansion.</title>
        <authorList>
            <person name="Coleman J.J."/>
            <person name="Rounsley S.D."/>
            <person name="Rodriguez-Carres M."/>
            <person name="Kuo A."/>
            <person name="Wasmann C.C."/>
            <person name="Grimwood J."/>
            <person name="Schmutz J."/>
            <person name="Taga M."/>
            <person name="White G.J."/>
            <person name="Zhou S."/>
            <person name="Schwartz D.C."/>
            <person name="Freitag M."/>
            <person name="Ma L.J."/>
            <person name="Danchin E.G."/>
            <person name="Henrissat B."/>
            <person name="Coutinho P.M."/>
            <person name="Nelson D.R."/>
            <person name="Straney D."/>
            <person name="Napoli C.A."/>
            <person name="Barker B.M."/>
            <person name="Gribskov M."/>
            <person name="Rep M."/>
            <person name="Kroken S."/>
            <person name="Molnar I."/>
            <person name="Rensing C."/>
            <person name="Kennell J.C."/>
            <person name="Zamora J."/>
            <person name="Farman M.L."/>
            <person name="Selker E.U."/>
            <person name="Salamov A."/>
            <person name="Shapiro H."/>
            <person name="Pangilinan J."/>
            <person name="Lindquist E."/>
            <person name="Lamers C."/>
            <person name="Grigoriev I.V."/>
            <person name="Geiser D.M."/>
            <person name="Covert S.F."/>
            <person name="Temporini E."/>
            <person name="Vanetten H.D."/>
        </authorList>
    </citation>
    <scope>NUCLEOTIDE SEQUENCE [LARGE SCALE GENOMIC DNA]</scope>
    <source>
        <strain evidence="12">ATCC MYA-4622 / CBS 123669 / FGSC 9596 / NRRL 45880 / 77-13-4</strain>
    </source>
</reference>
<name>C7ZFK9_FUSV7</name>
<keyword evidence="2" id="KW-0723">Serine/threonine-protein kinase</keyword>
<dbReference type="InterPro" id="IPR000719">
    <property type="entry name" value="Prot_kinase_dom"/>
</dbReference>
<dbReference type="EMBL" id="GG698923">
    <property type="protein sequence ID" value="EEU37169.1"/>
    <property type="molecule type" value="Genomic_DNA"/>
</dbReference>
<keyword evidence="12" id="KW-1185">Reference proteome</keyword>
<dbReference type="AlphaFoldDB" id="C7ZFK9"/>
<feature type="domain" description="Protein kinase" evidence="10">
    <location>
        <begin position="73"/>
        <end position="368"/>
    </location>
</feature>
<dbReference type="Proteomes" id="UP000005206">
    <property type="component" value="Chromosome 3"/>
</dbReference>
<dbReference type="PROSITE" id="PS00107">
    <property type="entry name" value="PROTEIN_KINASE_ATP"/>
    <property type="match status" value="1"/>
</dbReference>
<proteinExistence type="predicted"/>
<dbReference type="OMA" id="HRYRQGG"/>
<dbReference type="GO" id="GO:0005524">
    <property type="term" value="F:ATP binding"/>
    <property type="evidence" value="ECO:0007669"/>
    <property type="project" value="UniProtKB-UniRule"/>
</dbReference>
<dbReference type="GeneID" id="9665021"/>
<dbReference type="EC" id="2.7.11.1" evidence="1"/>
<evidence type="ECO:0000259" key="10">
    <source>
        <dbReference type="PROSITE" id="PS50011"/>
    </source>
</evidence>
<evidence type="ECO:0000256" key="8">
    <source>
        <dbReference type="ARBA" id="ARBA00048679"/>
    </source>
</evidence>
<dbReference type="InParanoid" id="C7ZFK9"/>
<organism evidence="11 12">
    <name type="scientific">Fusarium vanettenii (strain ATCC MYA-4622 / CBS 123669 / FGSC 9596 / NRRL 45880 / 77-13-4)</name>
    <name type="common">Fusarium solani subsp. pisi</name>
    <dbReference type="NCBI Taxonomy" id="660122"/>
    <lineage>
        <taxon>Eukaryota</taxon>
        <taxon>Fungi</taxon>
        <taxon>Dikarya</taxon>
        <taxon>Ascomycota</taxon>
        <taxon>Pezizomycotina</taxon>
        <taxon>Sordariomycetes</taxon>
        <taxon>Hypocreomycetidae</taxon>
        <taxon>Hypocreales</taxon>
        <taxon>Nectriaceae</taxon>
        <taxon>Fusarium</taxon>
        <taxon>Fusarium solani species complex</taxon>
        <taxon>Fusarium vanettenii</taxon>
    </lineage>
</organism>
<accession>C7ZFK9</accession>
<dbReference type="GO" id="GO:0050684">
    <property type="term" value="P:regulation of mRNA processing"/>
    <property type="evidence" value="ECO:0007669"/>
    <property type="project" value="TreeGrafter"/>
</dbReference>
<dbReference type="eggNOG" id="KOG1290">
    <property type="taxonomic scope" value="Eukaryota"/>
</dbReference>
<dbReference type="GO" id="GO:0005737">
    <property type="term" value="C:cytoplasm"/>
    <property type="evidence" value="ECO:0007669"/>
    <property type="project" value="TreeGrafter"/>
</dbReference>
<gene>
    <name evidence="11" type="ORF">NECHADRAFT_78359</name>
</gene>
<evidence type="ECO:0000256" key="1">
    <source>
        <dbReference type="ARBA" id="ARBA00012513"/>
    </source>
</evidence>
<dbReference type="InterPro" id="IPR011009">
    <property type="entry name" value="Kinase-like_dom_sf"/>
</dbReference>
<dbReference type="VEuPathDB" id="FungiDB:NECHADRAFT_78359"/>
<dbReference type="HOGENOM" id="CLU_000288_81_2_1"/>
<dbReference type="KEGG" id="nhe:NECHADRAFT_78359"/>
<evidence type="ECO:0000313" key="12">
    <source>
        <dbReference type="Proteomes" id="UP000005206"/>
    </source>
</evidence>
<keyword evidence="4 9" id="KW-0547">Nucleotide-binding</keyword>
<sequence length="371" mass="42851">MVWPRFSRAPFSSGRIQSSIFHRFHTSNRTLCRNFQMQEQPYRCDVDAEPLYRYQPGGYHPLRLGQVLKNGRYRILHKLGWGSYSTTWAAKDEQNSQYVAVKISVADMGRRHELDVLRAISAFPRHHPGWPHLNHMLDNFTLDGPNGTHDCLVLELVGPNVADAVASYYNDDRLPAKLAKLFAKQTLQGLDLLASHDIGHGVRRLDGKSLERNVPSYLVRPAQFWKRYMLLPSPSVKIIDYGEAFFNNNPPNTLHTPLSLFELVTGQPPFDVFMLTPPILVQQMMEFATDRLPTRWQVKWQAMKHDLPEDEGGYTLPQWLEEIYFDDNKRVEFTREDIASVAKLVERMLKFEPSLRIVASDAVADAWFDRK</sequence>
<evidence type="ECO:0000313" key="11">
    <source>
        <dbReference type="EMBL" id="EEU37169.1"/>
    </source>
</evidence>
<comment type="catalytic activity">
    <reaction evidence="8">
        <text>L-seryl-[protein] + ATP = O-phospho-L-seryl-[protein] + ADP + H(+)</text>
        <dbReference type="Rhea" id="RHEA:17989"/>
        <dbReference type="Rhea" id="RHEA-COMP:9863"/>
        <dbReference type="Rhea" id="RHEA-COMP:11604"/>
        <dbReference type="ChEBI" id="CHEBI:15378"/>
        <dbReference type="ChEBI" id="CHEBI:29999"/>
        <dbReference type="ChEBI" id="CHEBI:30616"/>
        <dbReference type="ChEBI" id="CHEBI:83421"/>
        <dbReference type="ChEBI" id="CHEBI:456216"/>
        <dbReference type="EC" id="2.7.11.1"/>
    </reaction>
</comment>
<comment type="catalytic activity">
    <reaction evidence="7">
        <text>L-threonyl-[protein] + ATP = O-phospho-L-threonyl-[protein] + ADP + H(+)</text>
        <dbReference type="Rhea" id="RHEA:46608"/>
        <dbReference type="Rhea" id="RHEA-COMP:11060"/>
        <dbReference type="Rhea" id="RHEA-COMP:11605"/>
        <dbReference type="ChEBI" id="CHEBI:15378"/>
        <dbReference type="ChEBI" id="CHEBI:30013"/>
        <dbReference type="ChEBI" id="CHEBI:30616"/>
        <dbReference type="ChEBI" id="CHEBI:61977"/>
        <dbReference type="ChEBI" id="CHEBI:456216"/>
        <dbReference type="EC" id="2.7.11.1"/>
    </reaction>
</comment>
<dbReference type="InterPro" id="IPR017441">
    <property type="entry name" value="Protein_kinase_ATP_BS"/>
</dbReference>
<evidence type="ECO:0000256" key="9">
    <source>
        <dbReference type="PROSITE-ProRule" id="PRU10141"/>
    </source>
</evidence>
<evidence type="ECO:0000256" key="5">
    <source>
        <dbReference type="ARBA" id="ARBA00022777"/>
    </source>
</evidence>
<evidence type="ECO:0000256" key="6">
    <source>
        <dbReference type="ARBA" id="ARBA00022840"/>
    </source>
</evidence>
<dbReference type="InterPro" id="IPR051334">
    <property type="entry name" value="SRPK"/>
</dbReference>
<keyword evidence="5" id="KW-0418">Kinase</keyword>
<dbReference type="SUPFAM" id="SSF56112">
    <property type="entry name" value="Protein kinase-like (PK-like)"/>
    <property type="match status" value="1"/>
</dbReference>
<dbReference type="SMART" id="SM00220">
    <property type="entry name" value="S_TKc"/>
    <property type="match status" value="1"/>
</dbReference>
<dbReference type="GO" id="GO:0000245">
    <property type="term" value="P:spliceosomal complex assembly"/>
    <property type="evidence" value="ECO:0007669"/>
    <property type="project" value="TreeGrafter"/>
</dbReference>
<evidence type="ECO:0000256" key="4">
    <source>
        <dbReference type="ARBA" id="ARBA00022741"/>
    </source>
</evidence>
<protein>
    <recommendedName>
        <fullName evidence="1">non-specific serine/threonine protein kinase</fullName>
        <ecNumber evidence="1">2.7.11.1</ecNumber>
    </recommendedName>
</protein>
<dbReference type="GO" id="GO:0004674">
    <property type="term" value="F:protein serine/threonine kinase activity"/>
    <property type="evidence" value="ECO:0007669"/>
    <property type="project" value="UniProtKB-KW"/>
</dbReference>
<dbReference type="PANTHER" id="PTHR47634:SF9">
    <property type="entry name" value="PROTEIN KINASE DOMAIN-CONTAINING PROTEIN-RELATED"/>
    <property type="match status" value="1"/>
</dbReference>
<dbReference type="GO" id="GO:0005634">
    <property type="term" value="C:nucleus"/>
    <property type="evidence" value="ECO:0007669"/>
    <property type="project" value="TreeGrafter"/>
</dbReference>
<evidence type="ECO:0000256" key="2">
    <source>
        <dbReference type="ARBA" id="ARBA00022527"/>
    </source>
</evidence>
<evidence type="ECO:0000256" key="7">
    <source>
        <dbReference type="ARBA" id="ARBA00047899"/>
    </source>
</evidence>
<dbReference type="PANTHER" id="PTHR47634">
    <property type="entry name" value="PROTEIN KINASE DOMAIN-CONTAINING PROTEIN-RELATED"/>
    <property type="match status" value="1"/>
</dbReference>
<keyword evidence="3" id="KW-0808">Transferase</keyword>
<dbReference type="RefSeq" id="XP_003042882.1">
    <property type="nucleotide sequence ID" value="XM_003042836.1"/>
</dbReference>
<dbReference type="Gene3D" id="1.10.510.10">
    <property type="entry name" value="Transferase(Phosphotransferase) domain 1"/>
    <property type="match status" value="2"/>
</dbReference>
<evidence type="ECO:0000256" key="3">
    <source>
        <dbReference type="ARBA" id="ARBA00022679"/>
    </source>
</evidence>
<keyword evidence="6 9" id="KW-0067">ATP-binding</keyword>
<dbReference type="Gene3D" id="3.30.200.20">
    <property type="entry name" value="Phosphorylase Kinase, domain 1"/>
    <property type="match status" value="1"/>
</dbReference>